<evidence type="ECO:0000256" key="8">
    <source>
        <dbReference type="RuleBase" id="RU363032"/>
    </source>
</evidence>
<evidence type="ECO:0000256" key="4">
    <source>
        <dbReference type="ARBA" id="ARBA00022989"/>
    </source>
</evidence>
<dbReference type="GO" id="GO:0022857">
    <property type="term" value="F:transmembrane transporter activity"/>
    <property type="evidence" value="ECO:0007669"/>
    <property type="project" value="InterPro"/>
</dbReference>
<dbReference type="Proteomes" id="UP000541185">
    <property type="component" value="Unassembled WGS sequence"/>
</dbReference>
<dbReference type="AlphaFoldDB" id="A0A848H9X0"/>
<dbReference type="EMBL" id="JABBFX010000003">
    <property type="protein sequence ID" value="NML47277.1"/>
    <property type="molecule type" value="Genomic_DNA"/>
</dbReference>
<dbReference type="GO" id="GO:0043190">
    <property type="term" value="C:ATP-binding cassette (ABC) transporter complex"/>
    <property type="evidence" value="ECO:0007669"/>
    <property type="project" value="InterPro"/>
</dbReference>
<keyword evidence="5 8" id="KW-0472">Membrane</keyword>
<dbReference type="InterPro" id="IPR035906">
    <property type="entry name" value="MetI-like_sf"/>
</dbReference>
<dbReference type="InterPro" id="IPR041894">
    <property type="entry name" value="PBP2_ProX-like"/>
</dbReference>
<evidence type="ECO:0000256" key="1">
    <source>
        <dbReference type="ARBA" id="ARBA00004651"/>
    </source>
</evidence>
<dbReference type="Pfam" id="PF04069">
    <property type="entry name" value="OpuAC"/>
    <property type="match status" value="1"/>
</dbReference>
<dbReference type="Gene3D" id="1.10.3720.10">
    <property type="entry name" value="MetI-like"/>
    <property type="match status" value="1"/>
</dbReference>
<dbReference type="GO" id="GO:0031460">
    <property type="term" value="P:glycine betaine transport"/>
    <property type="evidence" value="ECO:0007669"/>
    <property type="project" value="TreeGrafter"/>
</dbReference>
<dbReference type="InterPro" id="IPR051204">
    <property type="entry name" value="ABC_transp_perm/SBD"/>
</dbReference>
<comment type="similarity">
    <text evidence="7">In the N-terminal section; belongs to the binding-protein-dependent transport system permease family.</text>
</comment>
<dbReference type="RefSeq" id="WP_169421565.1">
    <property type="nucleotide sequence ID" value="NZ_JABBFX010000003.1"/>
</dbReference>
<dbReference type="Gene3D" id="3.40.190.120">
    <property type="entry name" value="Osmoprotection protein (prox), domain 2"/>
    <property type="match status" value="1"/>
</dbReference>
<evidence type="ECO:0000313" key="11">
    <source>
        <dbReference type="EMBL" id="NML47277.1"/>
    </source>
</evidence>
<keyword evidence="12" id="KW-1185">Reference proteome</keyword>
<evidence type="ECO:0000256" key="5">
    <source>
        <dbReference type="ARBA" id="ARBA00023136"/>
    </source>
</evidence>
<feature type="transmembrane region" description="Helical" evidence="8">
    <location>
        <begin position="473"/>
        <end position="494"/>
    </location>
</feature>
<feature type="chain" id="PRO_5032898700" evidence="9">
    <location>
        <begin position="32"/>
        <end position="512"/>
    </location>
</feature>
<sequence>MAASPLLPTLRHALRLLAVAATLLAAWPAFAADPVVVGSKRFTESYILGEIVSQTLQQAGVPAQHRQGLGNTAVMDQALASNSIQLYPEYTGTIVRELLKKDLPANETPTLAQINDWLKPRGLKVGVPLGFNNSYALAMREDDAARLGIASLSDLAKAKGQLRFGLSHEFLVRADGWPALKKAYAIPFDPGSGLDHGLAYQALAQKQVDVVDAYTTDAQIARLKLRVLKDDRNFFPRYDAVLLMRASVDEKPLAPLANRIDEATMQGMNGQVEIDGKTFEEVAKGFVAGKADTTQTTGRSFIDRLFAPDLPRLLRQHLVLVFASLAIAVAIGIPLGIVAQRRPRLAGALMGVVGMVQTVPSLALLAFLIAIVGTIGFVPALLALAVYALLPIVRNTHAGLVGVPQGMRDAALALGMRRGQVLRSIELPLAAPTLFAGIKTAAVLNVGMATVATFIGAGGLGERIVAGLAVNDTAFMLAGAVPAAALALVTQWVFDLIERLLLRRSPGSVKPE</sequence>
<dbReference type="SUPFAM" id="SSF161098">
    <property type="entry name" value="MetI-like"/>
    <property type="match status" value="1"/>
</dbReference>
<dbReference type="PANTHER" id="PTHR30177">
    <property type="entry name" value="GLYCINE BETAINE/L-PROLINE TRANSPORT SYSTEM PERMEASE PROTEIN PROW"/>
    <property type="match status" value="1"/>
</dbReference>
<dbReference type="PANTHER" id="PTHR30177:SF4">
    <property type="entry name" value="OSMOPROTECTANT IMPORT PERMEASE PROTEIN OSMW"/>
    <property type="match status" value="1"/>
</dbReference>
<evidence type="ECO:0000256" key="6">
    <source>
        <dbReference type="ARBA" id="ARBA00035642"/>
    </source>
</evidence>
<protein>
    <submittedName>
        <fullName evidence="11">ABC transporter permease subunit</fullName>
    </submittedName>
</protein>
<dbReference type="Pfam" id="PF00528">
    <property type="entry name" value="BPD_transp_1"/>
    <property type="match status" value="1"/>
</dbReference>
<dbReference type="CDD" id="cd06261">
    <property type="entry name" value="TM_PBP2"/>
    <property type="match status" value="1"/>
</dbReference>
<comment type="caution">
    <text evidence="11">The sequence shown here is derived from an EMBL/GenBank/DDBJ whole genome shotgun (WGS) entry which is preliminary data.</text>
</comment>
<dbReference type="FunFam" id="1.10.3720.10:FF:000001">
    <property type="entry name" value="Glycine betaine ABC transporter, permease"/>
    <property type="match status" value="1"/>
</dbReference>
<dbReference type="InterPro" id="IPR000515">
    <property type="entry name" value="MetI-like"/>
</dbReference>
<organism evidence="11 12">
    <name type="scientific">Ramlibacter agri</name>
    <dbReference type="NCBI Taxonomy" id="2728837"/>
    <lineage>
        <taxon>Bacteria</taxon>
        <taxon>Pseudomonadati</taxon>
        <taxon>Pseudomonadota</taxon>
        <taxon>Betaproteobacteria</taxon>
        <taxon>Burkholderiales</taxon>
        <taxon>Comamonadaceae</taxon>
        <taxon>Ramlibacter</taxon>
    </lineage>
</organism>
<evidence type="ECO:0000256" key="2">
    <source>
        <dbReference type="ARBA" id="ARBA00022448"/>
    </source>
</evidence>
<keyword evidence="3 8" id="KW-0812">Transmembrane</keyword>
<feature type="transmembrane region" description="Helical" evidence="8">
    <location>
        <begin position="318"/>
        <end position="338"/>
    </location>
</feature>
<comment type="similarity">
    <text evidence="8">Belongs to the binding-protein-dependent transport system permease family.</text>
</comment>
<evidence type="ECO:0000256" key="3">
    <source>
        <dbReference type="ARBA" id="ARBA00022692"/>
    </source>
</evidence>
<dbReference type="PROSITE" id="PS50928">
    <property type="entry name" value="ABC_TM1"/>
    <property type="match status" value="1"/>
</dbReference>
<dbReference type="CDD" id="cd13607">
    <property type="entry name" value="PBP2_AfProX_like"/>
    <property type="match status" value="1"/>
</dbReference>
<evidence type="ECO:0000256" key="7">
    <source>
        <dbReference type="ARBA" id="ARBA00035652"/>
    </source>
</evidence>
<keyword evidence="9" id="KW-0732">Signal</keyword>
<accession>A0A848H9X0</accession>
<evidence type="ECO:0000259" key="10">
    <source>
        <dbReference type="PROSITE" id="PS50928"/>
    </source>
</evidence>
<keyword evidence="4 8" id="KW-1133">Transmembrane helix</keyword>
<evidence type="ECO:0000313" key="12">
    <source>
        <dbReference type="Proteomes" id="UP000541185"/>
    </source>
</evidence>
<reference evidence="11 12" key="1">
    <citation type="submission" date="2020-04" db="EMBL/GenBank/DDBJ databases">
        <title>Ramlibacter sp. G-1-2-2 isolated from soil.</title>
        <authorList>
            <person name="Dahal R.H."/>
        </authorList>
    </citation>
    <scope>NUCLEOTIDE SEQUENCE [LARGE SCALE GENOMIC DNA]</scope>
    <source>
        <strain evidence="11 12">G-1-2-2</strain>
    </source>
</reference>
<feature type="transmembrane region" description="Helical" evidence="8">
    <location>
        <begin position="345"/>
        <end position="363"/>
    </location>
</feature>
<comment type="similarity">
    <text evidence="6">In the C-terminal section; belongs to the OsmX family.</text>
</comment>
<evidence type="ECO:0000256" key="9">
    <source>
        <dbReference type="SAM" id="SignalP"/>
    </source>
</evidence>
<dbReference type="InterPro" id="IPR007210">
    <property type="entry name" value="ABC_Gly_betaine_transp_sub-bd"/>
</dbReference>
<gene>
    <name evidence="11" type="ORF">HHL11_26250</name>
</gene>
<proteinExistence type="inferred from homology"/>
<name>A0A848H9X0_9BURK</name>
<feature type="signal peptide" evidence="9">
    <location>
        <begin position="1"/>
        <end position="31"/>
    </location>
</feature>
<comment type="subcellular location">
    <subcellularLocation>
        <location evidence="1 8">Cell membrane</location>
        <topology evidence="1 8">Multi-pass membrane protein</topology>
    </subcellularLocation>
</comment>
<feature type="transmembrane region" description="Helical" evidence="8">
    <location>
        <begin position="442"/>
        <end position="461"/>
    </location>
</feature>
<feature type="transmembrane region" description="Helical" evidence="8">
    <location>
        <begin position="369"/>
        <end position="390"/>
    </location>
</feature>
<dbReference type="Gene3D" id="3.40.190.10">
    <property type="entry name" value="Periplasmic binding protein-like II"/>
    <property type="match status" value="1"/>
</dbReference>
<feature type="domain" description="ABC transmembrane type-1" evidence="10">
    <location>
        <begin position="314"/>
        <end position="498"/>
    </location>
</feature>
<keyword evidence="2 8" id="KW-0813">Transport</keyword>
<dbReference type="SUPFAM" id="SSF53850">
    <property type="entry name" value="Periplasmic binding protein-like II"/>
    <property type="match status" value="1"/>
</dbReference>